<protein>
    <submittedName>
        <fullName evidence="1">Uncharacterized protein</fullName>
    </submittedName>
</protein>
<gene>
    <name evidence="1" type="ORF">POI1126_41</name>
</gene>
<name>A0A240F4U3_9CAUD</name>
<organism evidence="1 2">
    <name type="scientific">Ochrobactrum phage POI1126</name>
    <dbReference type="NCBI Taxonomy" id="1932118"/>
    <lineage>
        <taxon>Viruses</taxon>
        <taxon>Duplodnaviria</taxon>
        <taxon>Heunggongvirae</taxon>
        <taxon>Uroviricota</taxon>
        <taxon>Caudoviricetes</taxon>
        <taxon>Namazuvirus</taxon>
        <taxon>Namazuvirus POI1126</taxon>
    </lineage>
</organism>
<reference evidence="1 2" key="1">
    <citation type="journal article" date="2017" name="Front. Microbiol.">
        <title>Prevalence, Host Range, and Comparative Genomic Analysis of Temperate Ochrobactrum Phages.</title>
        <authorList>
            <person name="Jackel C."/>
            <person name="Hertwig S."/>
            <person name="Scholz H.C."/>
            <person name="Nockler K."/>
            <person name="Reetz J."/>
            <person name="Hammerl J.A."/>
        </authorList>
    </citation>
    <scope>NUCLEOTIDE SEQUENCE [LARGE SCALE GENOMIC DNA]</scope>
</reference>
<dbReference type="EMBL" id="KY417925">
    <property type="protein sequence ID" value="APU92969.1"/>
    <property type="molecule type" value="Genomic_DNA"/>
</dbReference>
<accession>A0A240F4U3</accession>
<dbReference type="Proteomes" id="UP000221249">
    <property type="component" value="Segment"/>
</dbReference>
<evidence type="ECO:0000313" key="1">
    <source>
        <dbReference type="EMBL" id="APU92969.1"/>
    </source>
</evidence>
<sequence>MTTEKTLTIDGFVILPPLSPWDKHKGDLIYRNQAPGTFGETPEAAWRRFIGAKTPLLDVSVKIQRFHERGWRLSPARFIISMELSEEPLP</sequence>
<evidence type="ECO:0000313" key="2">
    <source>
        <dbReference type="Proteomes" id="UP000221249"/>
    </source>
</evidence>
<keyword evidence="2" id="KW-1185">Reference proteome</keyword>
<proteinExistence type="predicted"/>